<dbReference type="GO" id="GO:0005198">
    <property type="term" value="F:structural molecule activity"/>
    <property type="evidence" value="ECO:0007669"/>
    <property type="project" value="InterPro"/>
</dbReference>
<dbReference type="Proteomes" id="UP000237968">
    <property type="component" value="Unassembled WGS sequence"/>
</dbReference>
<proteinExistence type="predicted"/>
<protein>
    <recommendedName>
        <fullName evidence="5">DUF2332 domain-containing protein</fullName>
    </recommendedName>
</protein>
<organism evidence="3 4">
    <name type="scientific">Enhygromyxa salina</name>
    <dbReference type="NCBI Taxonomy" id="215803"/>
    <lineage>
        <taxon>Bacteria</taxon>
        <taxon>Pseudomonadati</taxon>
        <taxon>Myxococcota</taxon>
        <taxon>Polyangia</taxon>
        <taxon>Nannocystales</taxon>
        <taxon>Nannocystaceae</taxon>
        <taxon>Enhygromyxa</taxon>
    </lineage>
</organism>
<evidence type="ECO:0000256" key="1">
    <source>
        <dbReference type="ARBA" id="ARBA00023136"/>
    </source>
</evidence>
<keyword evidence="1" id="KW-0472">Membrane</keyword>
<evidence type="ECO:0000313" key="4">
    <source>
        <dbReference type="Proteomes" id="UP000237968"/>
    </source>
</evidence>
<dbReference type="OrthoDB" id="5430587at2"/>
<comment type="subcellular location">
    <subcellularLocation>
        <location evidence="2">Endomembrane system</location>
        <topology evidence="2">Peripheral membrane protein</topology>
        <orientation evidence="2">Cytoplasmic side</orientation>
    </subcellularLocation>
</comment>
<evidence type="ECO:0000313" key="3">
    <source>
        <dbReference type="EMBL" id="PRQ04147.1"/>
    </source>
</evidence>
<name>A0A2S9YGB0_9BACT</name>
<keyword evidence="4" id="KW-1185">Reference proteome</keyword>
<comment type="caution">
    <text evidence="3">The sequence shown here is derived from an EMBL/GenBank/DDBJ whole genome shotgun (WGS) entry which is preliminary data.</text>
</comment>
<dbReference type="Pfam" id="PF10094">
    <property type="entry name" value="DUF2332"/>
    <property type="match status" value="1"/>
</dbReference>
<reference evidence="3 4" key="1">
    <citation type="submission" date="2018-03" db="EMBL/GenBank/DDBJ databases">
        <title>Draft Genome Sequences of the Obligatory Marine Myxobacteria Enhygromyxa salina SWB005.</title>
        <authorList>
            <person name="Poehlein A."/>
            <person name="Moghaddam J.A."/>
            <person name="Harms H."/>
            <person name="Alanjari M."/>
            <person name="Koenig G.M."/>
            <person name="Daniel R."/>
            <person name="Schaeberle T.F."/>
        </authorList>
    </citation>
    <scope>NUCLEOTIDE SEQUENCE [LARGE SCALE GENOMIC DNA]</scope>
    <source>
        <strain evidence="3 4">SWB005</strain>
    </source>
</reference>
<dbReference type="InterPro" id="IPR011200">
    <property type="entry name" value="UCP012608"/>
</dbReference>
<dbReference type="GO" id="GO:0007155">
    <property type="term" value="P:cell adhesion"/>
    <property type="evidence" value="ECO:0007669"/>
    <property type="project" value="InterPro"/>
</dbReference>
<dbReference type="AlphaFoldDB" id="A0A2S9YGB0"/>
<evidence type="ECO:0008006" key="5">
    <source>
        <dbReference type="Google" id="ProtNLM"/>
    </source>
</evidence>
<dbReference type="EMBL" id="PVNK01000058">
    <property type="protein sequence ID" value="PRQ04147.1"/>
    <property type="molecule type" value="Genomic_DNA"/>
</dbReference>
<sequence length="432" mass="48582">MLAMMVDGGMLKDPAWERHRSSLAVQAGFVRSYSPLTAALLEQAVEWLDDPEGRGRELGDPAAVREVCERLVGLLIEEEIEGIDTGWIDDLQPALRLNAVLHWYVLQGDPRVEELRPYFATVADGQGERARKPSDDEFPRRLLSAVKSVGDELFERTRGWRVFTNETSRGLAWLLPAVLVAAEGVHLVELGSSIGLNLYAEQRRYDLAWTASKRLRVGRGHDDQFLTVCAGEMPELEGFSEAELRGPEVLTRVGGDENPALLERAEFASHLEACVWGDQRRRLDRLREGMAIHRGAAERGLEPAKILPLELPGELGEFLTKAVPSHPEVPVVAYNTYATAYLSDVNQRAVARDMRSFARSWSLRHKLPWMWVRFEPPRVGGVAPHPGWCQWIVELFSGPKHKVIELGWAHPHLIRAQFGPGLSELRGLRDRR</sequence>
<evidence type="ECO:0000256" key="2">
    <source>
        <dbReference type="ARBA" id="ARBA00029433"/>
    </source>
</evidence>
<dbReference type="PROSITE" id="PS00664">
    <property type="entry name" value="VINCULIN_2"/>
    <property type="match status" value="1"/>
</dbReference>
<dbReference type="InterPro" id="IPR000633">
    <property type="entry name" value="Vinculin_CS"/>
</dbReference>
<accession>A0A2S9YGB0</accession>
<dbReference type="GO" id="GO:0015629">
    <property type="term" value="C:actin cytoskeleton"/>
    <property type="evidence" value="ECO:0007669"/>
    <property type="project" value="InterPro"/>
</dbReference>
<dbReference type="GO" id="GO:0012505">
    <property type="term" value="C:endomembrane system"/>
    <property type="evidence" value="ECO:0007669"/>
    <property type="project" value="UniProtKB-SubCell"/>
</dbReference>
<gene>
    <name evidence="3" type="ORF">ENSA5_10370</name>
</gene>